<dbReference type="Proteomes" id="UP000468928">
    <property type="component" value="Unassembled WGS sequence"/>
</dbReference>
<dbReference type="AlphaFoldDB" id="A0A6P1DFB4"/>
<reference evidence="1 2" key="1">
    <citation type="submission" date="2020-01" db="EMBL/GenBank/DDBJ databases">
        <title>Genetics and antimicrobial susceptibilities of Nocardia species isolated from the soil; a comparison with species isolated from humans.</title>
        <authorList>
            <person name="Carrasco G."/>
            <person name="Monzon S."/>
            <person name="Sansegundo M."/>
            <person name="Garcia E."/>
            <person name="Garrido N."/>
            <person name="Medina M.J."/>
            <person name="Villalon P."/>
            <person name="Ramirez-Arocha A.C."/>
            <person name="Jimenez P."/>
            <person name="Cuesta I."/>
            <person name="Valdezate S."/>
        </authorList>
    </citation>
    <scope>NUCLEOTIDE SEQUENCE [LARGE SCALE GENOMIC DNA]</scope>
    <source>
        <strain evidence="1 2">CNM20110639</strain>
    </source>
</reference>
<accession>A0A6P1DFB4</accession>
<dbReference type="Pfam" id="PF09957">
    <property type="entry name" value="VapB_antitoxin"/>
    <property type="match status" value="1"/>
</dbReference>
<evidence type="ECO:0000313" key="1">
    <source>
        <dbReference type="EMBL" id="NEW47112.1"/>
    </source>
</evidence>
<sequence length="100" mass="11521">MILALRHGMVVTTRPQDLLSRRFVYPTWKGCDEDPIDIPDELMEQARQITGGATKTETVRTALRLLVRQQQLDAIAWFADHEPFLSEDEIAEESNRQSPR</sequence>
<dbReference type="InterPro" id="IPR019239">
    <property type="entry name" value="VapB_antitoxin"/>
</dbReference>
<proteinExistence type="predicted"/>
<dbReference type="RefSeq" id="WP_163829936.1">
    <property type="nucleotide sequence ID" value="NZ_JAAGUZ010000071.1"/>
</dbReference>
<name>A0A6P1DFB4_9NOCA</name>
<dbReference type="EMBL" id="JAAGUZ010000071">
    <property type="protein sequence ID" value="NEW47112.1"/>
    <property type="molecule type" value="Genomic_DNA"/>
</dbReference>
<comment type="caution">
    <text evidence="1">The sequence shown here is derived from an EMBL/GenBank/DDBJ whole genome shotgun (WGS) entry which is preliminary data.</text>
</comment>
<protein>
    <submittedName>
        <fullName evidence="1">Type II toxin-antitoxin system VapB family antitoxin</fullName>
    </submittedName>
</protein>
<gene>
    <name evidence="1" type="ORF">GV789_22075</name>
</gene>
<organism evidence="1 2">
    <name type="scientific">Nocardia cyriacigeorgica</name>
    <dbReference type="NCBI Taxonomy" id="135487"/>
    <lineage>
        <taxon>Bacteria</taxon>
        <taxon>Bacillati</taxon>
        <taxon>Actinomycetota</taxon>
        <taxon>Actinomycetes</taxon>
        <taxon>Mycobacteriales</taxon>
        <taxon>Nocardiaceae</taxon>
        <taxon>Nocardia</taxon>
    </lineage>
</organism>
<evidence type="ECO:0000313" key="2">
    <source>
        <dbReference type="Proteomes" id="UP000468928"/>
    </source>
</evidence>